<dbReference type="PANTHER" id="PTHR42718">
    <property type="entry name" value="MAJOR FACILITATOR SUPERFAMILY MULTIDRUG TRANSPORTER MFSC"/>
    <property type="match status" value="1"/>
</dbReference>
<dbReference type="GO" id="GO:0022857">
    <property type="term" value="F:transmembrane transporter activity"/>
    <property type="evidence" value="ECO:0007669"/>
    <property type="project" value="InterPro"/>
</dbReference>
<evidence type="ECO:0000256" key="1">
    <source>
        <dbReference type="ARBA" id="ARBA00004651"/>
    </source>
</evidence>
<keyword evidence="2" id="KW-0813">Transport</keyword>
<dbReference type="InterPro" id="IPR011701">
    <property type="entry name" value="MFS"/>
</dbReference>
<feature type="transmembrane region" description="Helical" evidence="7">
    <location>
        <begin position="455"/>
        <end position="476"/>
    </location>
</feature>
<keyword evidence="3 7" id="KW-0812">Transmembrane</keyword>
<dbReference type="EMBL" id="CP165727">
    <property type="protein sequence ID" value="XDV62286.1"/>
    <property type="molecule type" value="Genomic_DNA"/>
</dbReference>
<feature type="transmembrane region" description="Helical" evidence="7">
    <location>
        <begin position="370"/>
        <end position="387"/>
    </location>
</feature>
<dbReference type="PROSITE" id="PS50850">
    <property type="entry name" value="MFS"/>
    <property type="match status" value="1"/>
</dbReference>
<keyword evidence="4 7" id="KW-1133">Transmembrane helix</keyword>
<dbReference type="InterPro" id="IPR036259">
    <property type="entry name" value="MFS_trans_sf"/>
</dbReference>
<evidence type="ECO:0000256" key="4">
    <source>
        <dbReference type="ARBA" id="ARBA00022989"/>
    </source>
</evidence>
<feature type="transmembrane region" description="Helical" evidence="7">
    <location>
        <begin position="217"/>
        <end position="234"/>
    </location>
</feature>
<feature type="transmembrane region" description="Helical" evidence="7">
    <location>
        <begin position="346"/>
        <end position="364"/>
    </location>
</feature>
<evidence type="ECO:0000256" key="6">
    <source>
        <dbReference type="ARBA" id="ARBA00023251"/>
    </source>
</evidence>
<feature type="transmembrane region" description="Helical" evidence="7">
    <location>
        <begin position="21"/>
        <end position="41"/>
    </location>
</feature>
<dbReference type="Gene3D" id="1.20.1720.10">
    <property type="entry name" value="Multidrug resistance protein D"/>
    <property type="match status" value="1"/>
</dbReference>
<feature type="transmembrane region" description="Helical" evidence="7">
    <location>
        <begin position="178"/>
        <end position="196"/>
    </location>
</feature>
<name>A0AB39XZM2_9ACTN</name>
<dbReference type="SUPFAM" id="SSF103473">
    <property type="entry name" value="MFS general substrate transporter"/>
    <property type="match status" value="1"/>
</dbReference>
<dbReference type="PANTHER" id="PTHR42718:SF9">
    <property type="entry name" value="MAJOR FACILITATOR SUPERFAMILY MULTIDRUG TRANSPORTER MFSC"/>
    <property type="match status" value="1"/>
</dbReference>
<feature type="transmembrane region" description="Helical" evidence="7">
    <location>
        <begin position="92"/>
        <end position="115"/>
    </location>
</feature>
<reference evidence="9" key="1">
    <citation type="submission" date="2024-08" db="EMBL/GenBank/DDBJ databases">
        <authorList>
            <person name="Yu S.T."/>
        </authorList>
    </citation>
    <scope>NUCLEOTIDE SEQUENCE</scope>
    <source>
        <strain evidence="9">R33</strain>
    </source>
</reference>
<evidence type="ECO:0000256" key="7">
    <source>
        <dbReference type="SAM" id="Phobius"/>
    </source>
</evidence>
<feature type="transmembrane region" description="Helical" evidence="7">
    <location>
        <begin position="311"/>
        <end position="334"/>
    </location>
</feature>
<dbReference type="PRINTS" id="PR01036">
    <property type="entry name" value="TCRTETB"/>
</dbReference>
<dbReference type="AlphaFoldDB" id="A0AB39XZM2"/>
<dbReference type="InterPro" id="IPR020846">
    <property type="entry name" value="MFS_dom"/>
</dbReference>
<feature type="transmembrane region" description="Helical" evidence="7">
    <location>
        <begin position="279"/>
        <end position="305"/>
    </location>
</feature>
<evidence type="ECO:0000256" key="2">
    <source>
        <dbReference type="ARBA" id="ARBA00022448"/>
    </source>
</evidence>
<proteinExistence type="predicted"/>
<feature type="transmembrane region" description="Helical" evidence="7">
    <location>
        <begin position="151"/>
        <end position="172"/>
    </location>
</feature>
<dbReference type="GO" id="GO:0005886">
    <property type="term" value="C:plasma membrane"/>
    <property type="evidence" value="ECO:0007669"/>
    <property type="project" value="UniProtKB-SubCell"/>
</dbReference>
<evidence type="ECO:0000256" key="3">
    <source>
        <dbReference type="ARBA" id="ARBA00022692"/>
    </source>
</evidence>
<feature type="transmembrane region" description="Helical" evidence="7">
    <location>
        <begin position="417"/>
        <end position="435"/>
    </location>
</feature>
<sequence length="488" mass="49063">MKRLDAGRVGAPSGSAEGTSASVRWALAGLSLSMLLSSLGTSTANVGLPTLAQVFSASFQQVQWIVLAYLLAITTLIVSVGRLGDMIGRRRLLLSGISLFTVASVLCGLAPTLWLLIAARAAQGLGAATMMALTMAFVGETVPKARTGSAMGLLGTMSSIGTALGPSLGGLLLAGPGWRAIFLVNAPLGVLALFLARRHLPADRRDAKSGRGRFDHVGTLLLALTLGAYALAMTVGRGSFGPLGIALLLTAVLGAGLFVRAEARAASPLIRLAVFRDPLLSASLGTSALVSTVMMTTLVVGPFYLSRALGLGEALVGLVLSVGPLVAALTGVPAGRIADRFGAHRMTVAGLAGVAVGCGALSVTSVTLGVAGYILPLVVTTAGYAVFQTANNTAVMADVGPDQRGVISGVLNLSRNLGLVTGASVMGAVFALASATTDVTTAHPGAVAHGMRITFAVAATLIVAAIALAVGGRTLARRRPGGGRYPGA</sequence>
<dbReference type="Pfam" id="PF07690">
    <property type="entry name" value="MFS_1"/>
    <property type="match status" value="1"/>
</dbReference>
<feature type="transmembrane region" description="Helical" evidence="7">
    <location>
        <begin position="121"/>
        <end position="139"/>
    </location>
</feature>
<dbReference type="CDD" id="cd17321">
    <property type="entry name" value="MFS_MMR_MDR_like"/>
    <property type="match status" value="1"/>
</dbReference>
<feature type="transmembrane region" description="Helical" evidence="7">
    <location>
        <begin position="61"/>
        <end position="80"/>
    </location>
</feature>
<dbReference type="Gene3D" id="1.20.1250.20">
    <property type="entry name" value="MFS general substrate transporter like domains"/>
    <property type="match status" value="1"/>
</dbReference>
<evidence type="ECO:0000313" key="9">
    <source>
        <dbReference type="EMBL" id="XDV62286.1"/>
    </source>
</evidence>
<organism evidence="9">
    <name type="scientific">Streptomyces sp. R33</name>
    <dbReference type="NCBI Taxonomy" id="3238629"/>
    <lineage>
        <taxon>Bacteria</taxon>
        <taxon>Bacillati</taxon>
        <taxon>Actinomycetota</taxon>
        <taxon>Actinomycetes</taxon>
        <taxon>Kitasatosporales</taxon>
        <taxon>Streptomycetaceae</taxon>
        <taxon>Streptomyces</taxon>
    </lineage>
</organism>
<dbReference type="GO" id="GO:0046677">
    <property type="term" value="P:response to antibiotic"/>
    <property type="evidence" value="ECO:0007669"/>
    <property type="project" value="UniProtKB-KW"/>
</dbReference>
<feature type="transmembrane region" description="Helical" evidence="7">
    <location>
        <begin position="240"/>
        <end position="259"/>
    </location>
</feature>
<evidence type="ECO:0000259" key="8">
    <source>
        <dbReference type="PROSITE" id="PS50850"/>
    </source>
</evidence>
<keyword evidence="5 7" id="KW-0472">Membrane</keyword>
<protein>
    <submittedName>
        <fullName evidence="9">MFS transporter</fullName>
    </submittedName>
</protein>
<evidence type="ECO:0000256" key="5">
    <source>
        <dbReference type="ARBA" id="ARBA00023136"/>
    </source>
</evidence>
<gene>
    <name evidence="9" type="ORF">AB5J51_04690</name>
</gene>
<accession>A0AB39XZM2</accession>
<keyword evidence="6" id="KW-0046">Antibiotic resistance</keyword>
<dbReference type="RefSeq" id="WP_369776931.1">
    <property type="nucleotide sequence ID" value="NZ_CP165727.1"/>
</dbReference>
<comment type="subcellular location">
    <subcellularLocation>
        <location evidence="1">Cell membrane</location>
        <topology evidence="1">Multi-pass membrane protein</topology>
    </subcellularLocation>
</comment>
<feature type="domain" description="Major facilitator superfamily (MFS) profile" evidence="8">
    <location>
        <begin position="26"/>
        <end position="477"/>
    </location>
</feature>